<keyword evidence="1" id="KW-0472">Membrane</keyword>
<evidence type="ECO:0000313" key="2">
    <source>
        <dbReference type="EMBL" id="KAJ8772390.1"/>
    </source>
</evidence>
<comment type="caution">
    <text evidence="2">The sequence shown here is derived from an EMBL/GenBank/DDBJ whole genome shotgun (WGS) entry which is preliminary data.</text>
</comment>
<protein>
    <submittedName>
        <fullName evidence="2">Uncharacterized protein</fullName>
    </submittedName>
</protein>
<evidence type="ECO:0000313" key="3">
    <source>
        <dbReference type="Proteomes" id="UP001159364"/>
    </source>
</evidence>
<keyword evidence="3" id="KW-1185">Reference proteome</keyword>
<accession>A0AAV8TZK3</accession>
<keyword evidence="1" id="KW-0812">Transmembrane</keyword>
<name>A0AAV8TZK3_9ROSI</name>
<proteinExistence type="predicted"/>
<keyword evidence="1" id="KW-1133">Transmembrane helix</keyword>
<reference evidence="2 3" key="1">
    <citation type="submission" date="2021-09" db="EMBL/GenBank/DDBJ databases">
        <title>Genomic insights and catalytic innovation underlie evolution of tropane alkaloids biosynthesis.</title>
        <authorList>
            <person name="Wang Y.-J."/>
            <person name="Tian T."/>
            <person name="Huang J.-P."/>
            <person name="Huang S.-X."/>
        </authorList>
    </citation>
    <scope>NUCLEOTIDE SEQUENCE [LARGE SCALE GENOMIC DNA]</scope>
    <source>
        <strain evidence="2">KIB-2018</strain>
        <tissue evidence="2">Leaf</tissue>
    </source>
</reference>
<organism evidence="2 3">
    <name type="scientific">Erythroxylum novogranatense</name>
    <dbReference type="NCBI Taxonomy" id="1862640"/>
    <lineage>
        <taxon>Eukaryota</taxon>
        <taxon>Viridiplantae</taxon>
        <taxon>Streptophyta</taxon>
        <taxon>Embryophyta</taxon>
        <taxon>Tracheophyta</taxon>
        <taxon>Spermatophyta</taxon>
        <taxon>Magnoliopsida</taxon>
        <taxon>eudicotyledons</taxon>
        <taxon>Gunneridae</taxon>
        <taxon>Pentapetalae</taxon>
        <taxon>rosids</taxon>
        <taxon>fabids</taxon>
        <taxon>Malpighiales</taxon>
        <taxon>Erythroxylaceae</taxon>
        <taxon>Erythroxylum</taxon>
    </lineage>
</organism>
<evidence type="ECO:0000256" key="1">
    <source>
        <dbReference type="SAM" id="Phobius"/>
    </source>
</evidence>
<dbReference type="AlphaFoldDB" id="A0AAV8TZK3"/>
<sequence>MESPSKEEKVALDALHHQFNDLVQHWDTINQSNPKTLHRLSSTGSRTVIKELQLLDSSPRSLMSFLQYTPSPPSERNGGGWKVRNNDLAVEEILSERRAAVRSGKLKGRRLFPVSDGASGNMCPGGREEIACSGLSSIGGESEERSLWSYDYSDDENENVETKKGFSPVCLHCATASTYSSLSSSPPSSISYDKVVVEEKEMVDVETVEEKKRRAETGPCESRTQEKVFMAWLGILLTLFAVGFITARTLRGYGYGGEVIPIPT</sequence>
<feature type="transmembrane region" description="Helical" evidence="1">
    <location>
        <begin position="229"/>
        <end position="247"/>
    </location>
</feature>
<gene>
    <name evidence="2" type="ORF">K2173_027567</name>
</gene>
<dbReference type="EMBL" id="JAIWQS010000002">
    <property type="protein sequence ID" value="KAJ8772390.1"/>
    <property type="molecule type" value="Genomic_DNA"/>
</dbReference>
<dbReference type="Proteomes" id="UP001159364">
    <property type="component" value="Linkage Group LG02"/>
</dbReference>